<evidence type="ECO:0000313" key="12">
    <source>
        <dbReference type="Proteomes" id="UP000031121"/>
    </source>
</evidence>
<evidence type="ECO:0008006" key="13">
    <source>
        <dbReference type="Google" id="ProtNLM"/>
    </source>
</evidence>
<keyword evidence="7" id="KW-1133">Transmembrane helix</keyword>
<feature type="chain" id="PRO_5002047959" description="Cna B-type domain-containing protein" evidence="8">
    <location>
        <begin position="28"/>
        <end position="849"/>
    </location>
</feature>
<reference evidence="11 12" key="2">
    <citation type="journal article" date="2015" name="Genome Announc.">
        <title>Complete Genome Sequence of Coriobacteriaceae Strain 68-1-3, a Novel Mucus-Degrading Isolate from the Swine Intestinal Tract.</title>
        <authorList>
            <person name="Looft T."/>
            <person name="Bayles D.O."/>
            <person name="Alt D.P."/>
            <person name="Stanton T.B."/>
        </authorList>
    </citation>
    <scope>NUCLEOTIDE SEQUENCE [LARGE SCALE GENOMIC DNA]</scope>
    <source>
        <strain evidence="11 12">68-1-3</strain>
    </source>
</reference>
<dbReference type="InterPro" id="IPR022464">
    <property type="entry name" value="Strep_pil_isopept_link"/>
</dbReference>
<evidence type="ECO:0000256" key="6">
    <source>
        <dbReference type="SAM" id="MobiDB-lite"/>
    </source>
</evidence>
<feature type="transmembrane region" description="Helical" evidence="7">
    <location>
        <begin position="817"/>
        <end position="839"/>
    </location>
</feature>
<reference evidence="12" key="1">
    <citation type="submission" date="2014-08" db="EMBL/GenBank/DDBJ databases">
        <title>Coriobacteriaceae sp. complete genome.</title>
        <authorList>
            <person name="Looft T."/>
            <person name="Bayles D.O."/>
            <person name="Stanton T.B."/>
        </authorList>
    </citation>
    <scope>NUCLEOTIDE SEQUENCE [LARGE SCALE GENOMIC DNA]</scope>
    <source>
        <strain evidence="12">68-1-3</strain>
    </source>
</reference>
<evidence type="ECO:0000256" key="2">
    <source>
        <dbReference type="ARBA" id="ARBA00022512"/>
    </source>
</evidence>
<feature type="region of interest" description="Disordered" evidence="6">
    <location>
        <begin position="743"/>
        <end position="810"/>
    </location>
</feature>
<keyword evidence="7" id="KW-0812">Transmembrane</keyword>
<dbReference type="InterPro" id="IPR008454">
    <property type="entry name" value="Collagen-bd_Cna-like_B-typ_dom"/>
</dbReference>
<keyword evidence="3" id="KW-0964">Secreted</keyword>
<evidence type="ECO:0000313" key="11">
    <source>
        <dbReference type="EMBL" id="AJC12080.1"/>
    </source>
</evidence>
<keyword evidence="7" id="KW-0472">Membrane</keyword>
<dbReference type="InterPro" id="IPR011252">
    <property type="entry name" value="Fibrogen-bd_dom1"/>
</dbReference>
<evidence type="ECO:0000256" key="3">
    <source>
        <dbReference type="ARBA" id="ARBA00022525"/>
    </source>
</evidence>
<feature type="domain" description="CNA-B" evidence="9">
    <location>
        <begin position="654"/>
        <end position="742"/>
    </location>
</feature>
<name>A0A0A8B3Y8_9ACTN</name>
<dbReference type="EMBL" id="CP009302">
    <property type="protein sequence ID" value="AJC12080.1"/>
    <property type="molecule type" value="Genomic_DNA"/>
</dbReference>
<feature type="signal peptide" evidence="8">
    <location>
        <begin position="1"/>
        <end position="27"/>
    </location>
</feature>
<dbReference type="KEGG" id="cbac:JI75_04745"/>
<dbReference type="STRING" id="1531429.JI75_04745"/>
<feature type="domain" description="CNA-B" evidence="9">
    <location>
        <begin position="562"/>
        <end position="645"/>
    </location>
</feature>
<proteinExistence type="predicted"/>
<accession>A0A0A8B3Y8</accession>
<dbReference type="Proteomes" id="UP000031121">
    <property type="component" value="Chromosome"/>
</dbReference>
<evidence type="ECO:0000256" key="4">
    <source>
        <dbReference type="ARBA" id="ARBA00022729"/>
    </source>
</evidence>
<dbReference type="InterPro" id="IPR008966">
    <property type="entry name" value="Adhesion_dom_sf"/>
</dbReference>
<dbReference type="SUPFAM" id="SSF49478">
    <property type="entry name" value="Cna protein B-type domain"/>
    <property type="match status" value="2"/>
</dbReference>
<feature type="domain" description="Streptococcal pilin isopeptide linkage" evidence="10">
    <location>
        <begin position="444"/>
        <end position="556"/>
    </location>
</feature>
<dbReference type="Gene3D" id="2.60.40.740">
    <property type="match status" value="1"/>
</dbReference>
<dbReference type="GO" id="GO:0007155">
    <property type="term" value="P:cell adhesion"/>
    <property type="evidence" value="ECO:0007669"/>
    <property type="project" value="InterPro"/>
</dbReference>
<dbReference type="OrthoDB" id="3193443at2"/>
<evidence type="ECO:0000259" key="9">
    <source>
        <dbReference type="Pfam" id="PF05738"/>
    </source>
</evidence>
<evidence type="ECO:0000256" key="7">
    <source>
        <dbReference type="SAM" id="Phobius"/>
    </source>
</evidence>
<dbReference type="RefSeq" id="WP_039689132.1">
    <property type="nucleotide sequence ID" value="NZ_CP009302.1"/>
</dbReference>
<dbReference type="Gene3D" id="2.60.40.1280">
    <property type="match status" value="1"/>
</dbReference>
<evidence type="ECO:0000256" key="8">
    <source>
        <dbReference type="SAM" id="SignalP"/>
    </source>
</evidence>
<dbReference type="Pfam" id="PF12892">
    <property type="entry name" value="FctA"/>
    <property type="match status" value="1"/>
</dbReference>
<keyword evidence="4 8" id="KW-0732">Signal</keyword>
<dbReference type="HOGENOM" id="CLU_002287_0_1_11"/>
<dbReference type="CDD" id="cd00222">
    <property type="entry name" value="CollagenBindB"/>
    <property type="match status" value="2"/>
</dbReference>
<dbReference type="Pfam" id="PF05738">
    <property type="entry name" value="Cna_B"/>
    <property type="match status" value="2"/>
</dbReference>
<protein>
    <recommendedName>
        <fullName evidence="13">Cna B-type domain-containing protein</fullName>
    </recommendedName>
</protein>
<dbReference type="Gene3D" id="2.60.40.1140">
    <property type="entry name" value="Collagen-binding surface protein Cna, B-type domain"/>
    <property type="match status" value="2"/>
</dbReference>
<keyword evidence="2" id="KW-0134">Cell wall</keyword>
<keyword evidence="12" id="KW-1185">Reference proteome</keyword>
<keyword evidence="5" id="KW-0572">Peptidoglycan-anchor</keyword>
<dbReference type="SUPFAM" id="SSF49401">
    <property type="entry name" value="Bacterial adhesins"/>
    <property type="match status" value="2"/>
</dbReference>
<dbReference type="InterPro" id="IPR038174">
    <property type="entry name" value="Strep_pil_link_sf"/>
</dbReference>
<dbReference type="AlphaFoldDB" id="A0A0A8B3Y8"/>
<evidence type="ECO:0000256" key="5">
    <source>
        <dbReference type="ARBA" id="ARBA00023088"/>
    </source>
</evidence>
<comment type="subcellular location">
    <subcellularLocation>
        <location evidence="1">Secreted</location>
        <location evidence="1">Cell wall</location>
    </subcellularLocation>
</comment>
<dbReference type="NCBIfam" id="TIGR01167">
    <property type="entry name" value="LPXTG_anchor"/>
    <property type="match status" value="1"/>
</dbReference>
<sequence>MKRIYACLVSVALVVGLCALGAPKALAAGEARAGSDASAYFHPTITTEGDSVANGQYVAFKVSYTIDHGRISAGDYITVKVPDALKNVSLAVSSQVFAQKIDLGNGSYKLVFNENAANAISGSFSISAFGSNASDTSKQATVSVGSASKTITVGAGTHGSGVGPETRGIIKWGYSGDGYTQDTALTGVYDQDRDVSVTYAIDVDPRMSVMLGARVTDTLPADMTLNPSSIRIVTEYANKQTGPELPADEVAQIAKVSGRTMTFDFADRLDGTKYYRIYYTVTVAKGTMSKMANSATISYTGYNGLDTETSTFTIKAKSGYSSSIGYKSVDKTEIGDDPADQTVTYTIDFENDQEFSAGEINLVDKLDERVTYVDSYGSDYFSLVYDRTSHSVKISNTKPIPASSKQSVTIVTDFSRVPAGTTIENTVGGNTTKTKKVSGSLAFTASKTVDGKQPANAEFSFELLDSSAQVLQVKKNSADGTVSFDPISFGKRDVGKTYVYTVREARDQSASGYVLDESVYTVRVTPIDADGDGTLECVPEITKGGAPVAAMTFDNKLKTVDVAGSKTWNDDGNRDGKRPSAITVRLLADGIEADRKTVTEADGWAWSFAGLAKYDRTDGHEIDYRIAEDAVEGYASVVRGFDLENSHAPDKTSVTVTKAWLDGNDKDRLRPGSVKVQLYADGAAHGSPVVLDEAGSWSHTWNDLFANKDGRAIEYTVREIDVAKGYEASVTGDAQSGFIITNRHDPVEEPPAPSEPEDPKPVDPPAPEKPQDPKPVDPPAPSEPRDPEPDEPSAPSDNGSPTARKAPSVLPVTGDAAAPFALAGGAVVGLAAAAAALFLRRRPSERFGA</sequence>
<evidence type="ECO:0000259" key="10">
    <source>
        <dbReference type="Pfam" id="PF12892"/>
    </source>
</evidence>
<organism evidence="11 12">
    <name type="scientific">Berryella intestinalis</name>
    <dbReference type="NCBI Taxonomy" id="1531429"/>
    <lineage>
        <taxon>Bacteria</taxon>
        <taxon>Bacillati</taxon>
        <taxon>Actinomycetota</taxon>
        <taxon>Coriobacteriia</taxon>
        <taxon>Eggerthellales</taxon>
        <taxon>Eggerthellaceae</taxon>
        <taxon>Berryella</taxon>
    </lineage>
</organism>
<evidence type="ECO:0000256" key="1">
    <source>
        <dbReference type="ARBA" id="ARBA00004191"/>
    </source>
</evidence>
<gene>
    <name evidence="11" type="ORF">JI75_04745</name>
</gene>
<dbReference type="Gene3D" id="2.60.40.3050">
    <property type="match status" value="1"/>
</dbReference>